<dbReference type="InterPro" id="IPR036412">
    <property type="entry name" value="HAD-like_sf"/>
</dbReference>
<dbReference type="InterPro" id="IPR036163">
    <property type="entry name" value="HMA_dom_sf"/>
</dbReference>
<protein>
    <recommendedName>
        <fullName evidence="12">HMA domain-containing protein</fullName>
    </recommendedName>
</protein>
<proteinExistence type="inferred from homology"/>
<evidence type="ECO:0000256" key="9">
    <source>
        <dbReference type="ARBA" id="ARBA00023136"/>
    </source>
</evidence>
<dbReference type="Proteomes" id="UP001556367">
    <property type="component" value="Unassembled WGS sequence"/>
</dbReference>
<evidence type="ECO:0000256" key="3">
    <source>
        <dbReference type="ARBA" id="ARBA00022692"/>
    </source>
</evidence>
<dbReference type="InterPro" id="IPR059000">
    <property type="entry name" value="ATPase_P-type_domA"/>
</dbReference>
<dbReference type="CDD" id="cd00371">
    <property type="entry name" value="HMA"/>
    <property type="match status" value="2"/>
</dbReference>
<sequence>MHQLQSTPKPIYPRPTASTSSSRHTPYRYPPMAANPLGDTVTTIHVLNLHCTSCVSTIEDALSVLSPRPLHVEVSIVAQSVTVYHTEELLPLTIEGAIDGAGFDVVHDGDTVSLATSSHTTTALLPEKREKHLQHCSLCQEEYRASLDSQSRFVSHADHDRKAVDGNSSPHVVTLSVGGMTCSSCSGTITRMVSELPGVSSVVVSLIDKAATVVVDRPELVAQVTETIEDCGFEAEVVTVVPLESTNRDSPKDQVARTISLKIDGMFCQHCPKKVMAALEPFGPKVKINKPLEAFTDPIITLTYEPDAPTLTIRSIIDALANAKSPPFSVAVHKPPTVEQLARKLHAREQKHLLYRLYVSMIIAIPTFIIGIVFMTLVPAHNPTRMFLMEPLWAGNASRTEWALFFLATPVMFYSANLFHRRSLKEIHALWRRGSATPLWKRFVRFGSMNLLVSSGVSVAYFASVALLALAAVQDPAMNHMGETTSYFDSVVFLTMFLLAGRALESYSKGRTADAITALGSLRPAEAQVLVRRTGVNGADLNSSTSRESDIEKADAAERSQGFEIIKVSVDLLEVGDIVSVPNGATPPADGTIVSQQESAFDESSLTGESRLIKKHTGDQVFLGTLNRSNVVQVRIDAIGGETMLDRIVKVVREGQTRRAPIERVADLITGYFVPVVTLLAILTWLLWLVLGLSGALPDDYLDIQIGGWPVWSLGFAIAVFVIACPCGIGLAAPTALLVGSGLAAKFGILARGGGEAFQEMAQVDVVVFDKTGTLTQGGSPQVSDVQIFPSPTAGEATILAMAHELESASSHPLATAIRAYCAGQEKRASAVADGVEETSGRGMKATFPELRATAIIGNEAWMAAHGATVGSEVARTLDAWRTEAKSVVILAVRYDGEASEQESPQSSEVAEPGSAQFHVAAVFAVADPLRNEAPGVVAWLHAQGIRTWMVSGDNATTAAAVAKQVGIPAENVIAGVLPHEKAEKIEWLQRNAPKRQITSWSLFRRKARLNERCVVAMVGDGINDAPALTAADVGIAIGSGSDVAISSASFILLSSNLRSLITLTDLARKVFNRVKFNFVWAAMYNLAALPIAAGVIYPAGHIRLDAVWASLAMALSSVSVVCSSLLLKLYREPKLGVPADA</sequence>
<dbReference type="PRINTS" id="PR00119">
    <property type="entry name" value="CATATPASE"/>
</dbReference>
<dbReference type="Gene3D" id="2.70.150.10">
    <property type="entry name" value="Calcium-transporting ATPase, cytoplasmic transduction domain A"/>
    <property type="match status" value="1"/>
</dbReference>
<dbReference type="InterPro" id="IPR017969">
    <property type="entry name" value="Heavy-metal-associated_CS"/>
</dbReference>
<dbReference type="InterPro" id="IPR008250">
    <property type="entry name" value="ATPase_P-typ_transduc_dom_A_sf"/>
</dbReference>
<dbReference type="InterPro" id="IPR023298">
    <property type="entry name" value="ATPase_P-typ_TM_dom_sf"/>
</dbReference>
<dbReference type="InterPro" id="IPR023299">
    <property type="entry name" value="ATPase_P-typ_cyto_dom_N"/>
</dbReference>
<dbReference type="SFLD" id="SFLDG00002">
    <property type="entry name" value="C1.7:_P-type_atpase_like"/>
    <property type="match status" value="1"/>
</dbReference>
<dbReference type="InterPro" id="IPR001757">
    <property type="entry name" value="P_typ_ATPase"/>
</dbReference>
<keyword evidence="5 10" id="KW-0547">Nucleotide-binding</keyword>
<evidence type="ECO:0000259" key="12">
    <source>
        <dbReference type="PROSITE" id="PS50846"/>
    </source>
</evidence>
<evidence type="ECO:0000256" key="2">
    <source>
        <dbReference type="ARBA" id="ARBA00006024"/>
    </source>
</evidence>
<feature type="transmembrane region" description="Helical" evidence="10">
    <location>
        <begin position="485"/>
        <end position="504"/>
    </location>
</feature>
<keyword evidence="4 10" id="KW-0479">Metal-binding</keyword>
<feature type="domain" description="HMA" evidence="12">
    <location>
        <begin position="171"/>
        <end position="236"/>
    </location>
</feature>
<dbReference type="InterPro" id="IPR006121">
    <property type="entry name" value="HMA_dom"/>
</dbReference>
<dbReference type="InterPro" id="IPR018303">
    <property type="entry name" value="ATPase_P-typ_P_site"/>
</dbReference>
<reference evidence="14" key="1">
    <citation type="submission" date="2024-06" db="EMBL/GenBank/DDBJ databases">
        <title>Multi-omics analyses provide insights into the biosynthesis of the anticancer antibiotic pleurotin in Hohenbuehelia grisea.</title>
        <authorList>
            <person name="Weaver J.A."/>
            <person name="Alberti F."/>
        </authorList>
    </citation>
    <scope>NUCLEOTIDE SEQUENCE [LARGE SCALE GENOMIC DNA]</scope>
    <source>
        <strain evidence="14">T-177</strain>
    </source>
</reference>
<keyword evidence="3 10" id="KW-0812">Transmembrane</keyword>
<dbReference type="SUPFAM" id="SSF81665">
    <property type="entry name" value="Calcium ATPase, transmembrane domain M"/>
    <property type="match status" value="1"/>
</dbReference>
<keyword evidence="7" id="KW-1278">Translocase</keyword>
<comment type="similarity">
    <text evidence="2 10">Belongs to the cation transport ATPase (P-type) (TC 3.A.3) family. Type IB subfamily.</text>
</comment>
<evidence type="ECO:0000256" key="6">
    <source>
        <dbReference type="ARBA" id="ARBA00022840"/>
    </source>
</evidence>
<dbReference type="InterPro" id="IPR027256">
    <property type="entry name" value="P-typ_ATPase_IB"/>
</dbReference>
<feature type="transmembrane region" description="Helical" evidence="10">
    <location>
        <begin position="668"/>
        <end position="691"/>
    </location>
</feature>
<feature type="transmembrane region" description="Helical" evidence="10">
    <location>
        <begin position="1107"/>
        <end position="1128"/>
    </location>
</feature>
<feature type="domain" description="HMA" evidence="12">
    <location>
        <begin position="40"/>
        <end position="106"/>
    </location>
</feature>
<dbReference type="Pfam" id="PF00403">
    <property type="entry name" value="HMA"/>
    <property type="match status" value="1"/>
</dbReference>
<feature type="transmembrane region" description="Helical" evidence="10">
    <location>
        <begin position="400"/>
        <end position="419"/>
    </location>
</feature>
<evidence type="ECO:0000256" key="8">
    <source>
        <dbReference type="ARBA" id="ARBA00022989"/>
    </source>
</evidence>
<feature type="region of interest" description="Disordered" evidence="11">
    <location>
        <begin position="1"/>
        <end position="29"/>
    </location>
</feature>
<name>A0ABR3J2U8_9AGAR</name>
<keyword evidence="8 10" id="KW-1133">Transmembrane helix</keyword>
<dbReference type="Gene3D" id="3.30.70.100">
    <property type="match status" value="2"/>
</dbReference>
<dbReference type="InterPro" id="IPR044492">
    <property type="entry name" value="P_typ_ATPase_HD_dom"/>
</dbReference>
<dbReference type="PROSITE" id="PS01047">
    <property type="entry name" value="HMA_1"/>
    <property type="match status" value="2"/>
</dbReference>
<dbReference type="PROSITE" id="PS50846">
    <property type="entry name" value="HMA_2"/>
    <property type="match status" value="2"/>
</dbReference>
<evidence type="ECO:0000256" key="5">
    <source>
        <dbReference type="ARBA" id="ARBA00022741"/>
    </source>
</evidence>
<organism evidence="13 14">
    <name type="scientific">Hohenbuehelia grisea</name>
    <dbReference type="NCBI Taxonomy" id="104357"/>
    <lineage>
        <taxon>Eukaryota</taxon>
        <taxon>Fungi</taxon>
        <taxon>Dikarya</taxon>
        <taxon>Basidiomycota</taxon>
        <taxon>Agaricomycotina</taxon>
        <taxon>Agaricomycetes</taxon>
        <taxon>Agaricomycetidae</taxon>
        <taxon>Agaricales</taxon>
        <taxon>Pleurotineae</taxon>
        <taxon>Pleurotaceae</taxon>
        <taxon>Hohenbuehelia</taxon>
    </lineage>
</organism>
<dbReference type="Pfam" id="PF00702">
    <property type="entry name" value="Hydrolase"/>
    <property type="match status" value="1"/>
</dbReference>
<feature type="transmembrane region" description="Helical" evidence="10">
    <location>
        <begin position="711"/>
        <end position="739"/>
    </location>
</feature>
<evidence type="ECO:0000256" key="10">
    <source>
        <dbReference type="RuleBase" id="RU362081"/>
    </source>
</evidence>
<dbReference type="SUPFAM" id="SSF81660">
    <property type="entry name" value="Metal cation-transporting ATPase, ATP-binding domain N"/>
    <property type="match status" value="1"/>
</dbReference>
<evidence type="ECO:0000256" key="4">
    <source>
        <dbReference type="ARBA" id="ARBA00022723"/>
    </source>
</evidence>
<evidence type="ECO:0000313" key="14">
    <source>
        <dbReference type="Proteomes" id="UP001556367"/>
    </source>
</evidence>
<feature type="transmembrane region" description="Helical" evidence="10">
    <location>
        <begin position="1079"/>
        <end position="1101"/>
    </location>
</feature>
<dbReference type="PROSITE" id="PS00154">
    <property type="entry name" value="ATPASE_E1_E2"/>
    <property type="match status" value="1"/>
</dbReference>
<feature type="transmembrane region" description="Helical" evidence="10">
    <location>
        <begin position="353"/>
        <end position="380"/>
    </location>
</feature>
<dbReference type="NCBIfam" id="TIGR01525">
    <property type="entry name" value="ATPase-IB_hvy"/>
    <property type="match status" value="1"/>
</dbReference>
<dbReference type="Gene3D" id="3.40.1110.10">
    <property type="entry name" value="Calcium-transporting ATPase, cytoplasmic domain N"/>
    <property type="match status" value="1"/>
</dbReference>
<feature type="transmembrane region" description="Helical" evidence="10">
    <location>
        <begin position="451"/>
        <end position="473"/>
    </location>
</feature>
<dbReference type="CDD" id="cd02094">
    <property type="entry name" value="P-type_ATPase_Cu-like"/>
    <property type="match status" value="1"/>
</dbReference>
<keyword evidence="6 10" id="KW-0067">ATP-binding</keyword>
<evidence type="ECO:0000256" key="1">
    <source>
        <dbReference type="ARBA" id="ARBA00004141"/>
    </source>
</evidence>
<comment type="subcellular location">
    <subcellularLocation>
        <location evidence="1">Membrane</location>
        <topology evidence="1">Multi-pass membrane protein</topology>
    </subcellularLocation>
</comment>
<dbReference type="SUPFAM" id="SSF81653">
    <property type="entry name" value="Calcium ATPase, transduction domain A"/>
    <property type="match status" value="1"/>
</dbReference>
<dbReference type="SFLD" id="SFLDS00003">
    <property type="entry name" value="Haloacid_Dehalogenase"/>
    <property type="match status" value="1"/>
</dbReference>
<keyword evidence="14" id="KW-1185">Reference proteome</keyword>
<evidence type="ECO:0000256" key="11">
    <source>
        <dbReference type="SAM" id="MobiDB-lite"/>
    </source>
</evidence>
<dbReference type="SUPFAM" id="SSF56784">
    <property type="entry name" value="HAD-like"/>
    <property type="match status" value="1"/>
</dbReference>
<gene>
    <name evidence="13" type="ORF">HGRIS_009976</name>
</gene>
<dbReference type="PANTHER" id="PTHR43520:SF32">
    <property type="entry name" value="COPPER RESISTANCE P-TYPE ATPASE (EUROFUNG)"/>
    <property type="match status" value="1"/>
</dbReference>
<evidence type="ECO:0000313" key="13">
    <source>
        <dbReference type="EMBL" id="KAL0949955.1"/>
    </source>
</evidence>
<evidence type="ECO:0000256" key="7">
    <source>
        <dbReference type="ARBA" id="ARBA00022967"/>
    </source>
</evidence>
<dbReference type="NCBIfam" id="TIGR01494">
    <property type="entry name" value="ATPase_P-type"/>
    <property type="match status" value="2"/>
</dbReference>
<dbReference type="SUPFAM" id="SSF55008">
    <property type="entry name" value="HMA, heavy metal-associated domain"/>
    <property type="match status" value="2"/>
</dbReference>
<keyword evidence="9 10" id="KW-0472">Membrane</keyword>
<dbReference type="SFLD" id="SFLDF00027">
    <property type="entry name" value="p-type_atpase"/>
    <property type="match status" value="1"/>
</dbReference>
<comment type="caution">
    <text evidence="13">The sequence shown here is derived from an EMBL/GenBank/DDBJ whole genome shotgun (WGS) entry which is preliminary data.</text>
</comment>
<accession>A0ABR3J2U8</accession>
<dbReference type="Gene3D" id="3.40.50.1000">
    <property type="entry name" value="HAD superfamily/HAD-like"/>
    <property type="match status" value="1"/>
</dbReference>
<dbReference type="EMBL" id="JASNQZ010000012">
    <property type="protein sequence ID" value="KAL0949955.1"/>
    <property type="molecule type" value="Genomic_DNA"/>
</dbReference>
<dbReference type="Pfam" id="PF00122">
    <property type="entry name" value="E1-E2_ATPase"/>
    <property type="match status" value="1"/>
</dbReference>
<dbReference type="InterPro" id="IPR023214">
    <property type="entry name" value="HAD_sf"/>
</dbReference>
<dbReference type="PANTHER" id="PTHR43520">
    <property type="entry name" value="ATP7, ISOFORM B"/>
    <property type="match status" value="1"/>
</dbReference>